<name>A0A0B2AAN7_9MICO</name>
<evidence type="ECO:0000256" key="3">
    <source>
        <dbReference type="PIRSR" id="PIRSR605511-2"/>
    </source>
</evidence>
<accession>A0A0B2AAN7</accession>
<comment type="similarity">
    <text evidence="1">Belongs to the SMP-30/CGR1 family.</text>
</comment>
<dbReference type="STRING" id="1348253.LK09_07850"/>
<gene>
    <name evidence="5" type="ORF">LK09_07850</name>
</gene>
<keyword evidence="3" id="KW-0862">Zinc</keyword>
<evidence type="ECO:0000313" key="5">
    <source>
        <dbReference type="EMBL" id="KHK98798.1"/>
    </source>
</evidence>
<dbReference type="PANTHER" id="PTHR10907:SF47">
    <property type="entry name" value="REGUCALCIN"/>
    <property type="match status" value="1"/>
</dbReference>
<dbReference type="Proteomes" id="UP000031030">
    <property type="component" value="Unassembled WGS sequence"/>
</dbReference>
<evidence type="ECO:0000256" key="2">
    <source>
        <dbReference type="PIRSR" id="PIRSR605511-1"/>
    </source>
</evidence>
<feature type="binding site" evidence="3">
    <location>
        <position position="109"/>
    </location>
    <ligand>
        <name>substrate</name>
    </ligand>
</feature>
<dbReference type="Pfam" id="PF08450">
    <property type="entry name" value="SGL"/>
    <property type="match status" value="1"/>
</dbReference>
<organism evidence="5 6">
    <name type="scientific">Microbacterium mangrovi</name>
    <dbReference type="NCBI Taxonomy" id="1348253"/>
    <lineage>
        <taxon>Bacteria</taxon>
        <taxon>Bacillati</taxon>
        <taxon>Actinomycetota</taxon>
        <taxon>Actinomycetes</taxon>
        <taxon>Micrococcales</taxon>
        <taxon>Microbacteriaceae</taxon>
        <taxon>Microbacterium</taxon>
    </lineage>
</organism>
<dbReference type="PANTHER" id="PTHR10907">
    <property type="entry name" value="REGUCALCIN"/>
    <property type="match status" value="1"/>
</dbReference>
<dbReference type="EMBL" id="JTDK01000006">
    <property type="protein sequence ID" value="KHK98798.1"/>
    <property type="molecule type" value="Genomic_DNA"/>
</dbReference>
<feature type="binding site" evidence="3">
    <location>
        <position position="107"/>
    </location>
    <ligand>
        <name>substrate</name>
    </ligand>
</feature>
<protein>
    <recommendedName>
        <fullName evidence="4">SMP-30/Gluconolactonase/LRE-like region domain-containing protein</fullName>
    </recommendedName>
</protein>
<comment type="cofactor">
    <cofactor evidence="3">
        <name>Zn(2+)</name>
        <dbReference type="ChEBI" id="CHEBI:29105"/>
    </cofactor>
    <text evidence="3">Binds 1 divalent metal cation per subunit.</text>
</comment>
<keyword evidence="3" id="KW-0479">Metal-binding</keyword>
<dbReference type="GO" id="GO:0019853">
    <property type="term" value="P:L-ascorbic acid biosynthetic process"/>
    <property type="evidence" value="ECO:0007669"/>
    <property type="project" value="TreeGrafter"/>
</dbReference>
<dbReference type="OrthoDB" id="2633250at2"/>
<dbReference type="InterPro" id="IPR005511">
    <property type="entry name" value="SMP-30"/>
</dbReference>
<comment type="caution">
    <text evidence="5">The sequence shown here is derived from an EMBL/GenBank/DDBJ whole genome shotgun (WGS) entry which is preliminary data.</text>
</comment>
<reference evidence="5 6" key="1">
    <citation type="submission" date="2014-11" db="EMBL/GenBank/DDBJ databases">
        <title>Genome sequence of Microbacterium mangrovi MUSC 115(T).</title>
        <authorList>
            <person name="Lee L.-H."/>
        </authorList>
    </citation>
    <scope>NUCLEOTIDE SEQUENCE [LARGE SCALE GENOMIC DNA]</scope>
    <source>
        <strain evidence="5 6">MUSC 115</strain>
    </source>
</reference>
<feature type="active site" description="Proton donor/acceptor" evidence="2">
    <location>
        <position position="203"/>
    </location>
</feature>
<evidence type="ECO:0000259" key="4">
    <source>
        <dbReference type="Pfam" id="PF08450"/>
    </source>
</evidence>
<evidence type="ECO:0000313" key="6">
    <source>
        <dbReference type="Proteomes" id="UP000031030"/>
    </source>
</evidence>
<keyword evidence="6" id="KW-1185">Reference proteome</keyword>
<evidence type="ECO:0000256" key="1">
    <source>
        <dbReference type="ARBA" id="ARBA00008853"/>
    </source>
</evidence>
<dbReference type="GO" id="GO:0004341">
    <property type="term" value="F:gluconolactonase activity"/>
    <property type="evidence" value="ECO:0007669"/>
    <property type="project" value="TreeGrafter"/>
</dbReference>
<dbReference type="InterPro" id="IPR013658">
    <property type="entry name" value="SGL"/>
</dbReference>
<feature type="binding site" evidence="3">
    <location>
        <position position="23"/>
    </location>
    <ligand>
        <name>a divalent metal cation</name>
        <dbReference type="ChEBI" id="CHEBI:60240"/>
    </ligand>
</feature>
<proteinExistence type="inferred from homology"/>
<sequence>MAGANIVTGDLVVATDTTYFLAEGPIWDPVRSRVLWVDIPAGNVLSGVLRDDGTIEVLESLEVGESAGAVAVSDRGDRLVAGRHRLLVIDVDGAVASLPPIESGPRRFNDGKPDPAGRFLVGTLSSSGHSEQERLLQIDRDGSTRVIDTDLTLSNGLGWTRDSRLFYNVDTERRLVYRRPYDVATGATGPREVFLTFDTGFPDGLTIDENGFLWIAMWGLGEVRRYSPAATLDRTIEVPAPHTSSLSFVGPDLDTLVITTARQDLTDETLAEFPLSGRLFTINPDVRGFPQPLWSGLPTPTTEKQGTR</sequence>
<dbReference type="GO" id="GO:0005509">
    <property type="term" value="F:calcium ion binding"/>
    <property type="evidence" value="ECO:0007669"/>
    <property type="project" value="TreeGrafter"/>
</dbReference>
<feature type="binding site" evidence="3">
    <location>
        <position position="203"/>
    </location>
    <ligand>
        <name>a divalent metal cation</name>
        <dbReference type="ChEBI" id="CHEBI:60240"/>
    </ligand>
</feature>
<dbReference type="AlphaFoldDB" id="A0A0B2AAN7"/>
<dbReference type="InterPro" id="IPR011042">
    <property type="entry name" value="6-blade_b-propeller_TolB-like"/>
</dbReference>
<feature type="domain" description="SMP-30/Gluconolactonase/LRE-like region" evidence="4">
    <location>
        <begin position="21"/>
        <end position="262"/>
    </location>
</feature>
<dbReference type="Gene3D" id="2.120.10.30">
    <property type="entry name" value="TolB, C-terminal domain"/>
    <property type="match status" value="1"/>
</dbReference>
<feature type="binding site" evidence="3">
    <location>
        <position position="155"/>
    </location>
    <ligand>
        <name>a divalent metal cation</name>
        <dbReference type="ChEBI" id="CHEBI:60240"/>
    </ligand>
</feature>
<dbReference type="SUPFAM" id="SSF63829">
    <property type="entry name" value="Calcium-dependent phosphotriesterase"/>
    <property type="match status" value="1"/>
</dbReference>
<dbReference type="PRINTS" id="PR01790">
    <property type="entry name" value="SMP30FAMILY"/>
</dbReference>